<keyword evidence="1" id="KW-0472">Membrane</keyword>
<dbReference type="AlphaFoldDB" id="A0A2U2P9A3"/>
<proteinExistence type="predicted"/>
<comment type="caution">
    <text evidence="2">The sequence shown here is derived from an EMBL/GenBank/DDBJ whole genome shotgun (WGS) entry which is preliminary data.</text>
</comment>
<dbReference type="EMBL" id="QEAS01000050">
    <property type="protein sequence ID" value="PWG77950.1"/>
    <property type="molecule type" value="Genomic_DNA"/>
</dbReference>
<evidence type="ECO:0000313" key="2">
    <source>
        <dbReference type="EMBL" id="PWG77950.1"/>
    </source>
</evidence>
<keyword evidence="3" id="KW-1185">Reference proteome</keyword>
<gene>
    <name evidence="2" type="ORF">DDR33_24780</name>
</gene>
<organism evidence="2 3">
    <name type="scientific">Pararcticibacter amylolyticus</name>
    <dbReference type="NCBI Taxonomy" id="2173175"/>
    <lineage>
        <taxon>Bacteria</taxon>
        <taxon>Pseudomonadati</taxon>
        <taxon>Bacteroidota</taxon>
        <taxon>Sphingobacteriia</taxon>
        <taxon>Sphingobacteriales</taxon>
        <taxon>Sphingobacteriaceae</taxon>
        <taxon>Pararcticibacter</taxon>
    </lineage>
</organism>
<accession>A0A2U2P9A3</accession>
<keyword evidence="1" id="KW-0812">Transmembrane</keyword>
<dbReference type="Proteomes" id="UP000245647">
    <property type="component" value="Unassembled WGS sequence"/>
</dbReference>
<sequence length="143" mass="16228">MLIISHQKDSVKIKTIIMLVISIAAVVGILRVGYMIAPGVDPYSEVYKFNVGSERVVNAVNNFKGENPLYSISEQIGLPDGLVEDSNTPDRMHGYIYYPKEEWIIHFWIRGDRKKSELHLVAVNQGLKLENWQTINSDIIQKG</sequence>
<evidence type="ECO:0000256" key="1">
    <source>
        <dbReference type="SAM" id="Phobius"/>
    </source>
</evidence>
<keyword evidence="1" id="KW-1133">Transmembrane helix</keyword>
<name>A0A2U2P9A3_9SPHI</name>
<feature type="transmembrane region" description="Helical" evidence="1">
    <location>
        <begin position="16"/>
        <end position="37"/>
    </location>
</feature>
<reference evidence="2 3" key="1">
    <citation type="submission" date="2018-04" db="EMBL/GenBank/DDBJ databases">
        <title>Pedobacter chongqingensis sp. nov., isolated from a rottenly hemp rope.</title>
        <authorList>
            <person name="Cai Y."/>
        </authorList>
    </citation>
    <scope>NUCLEOTIDE SEQUENCE [LARGE SCALE GENOMIC DNA]</scope>
    <source>
        <strain evidence="2 3">FJ4-8</strain>
    </source>
</reference>
<protein>
    <submittedName>
        <fullName evidence="2">Uncharacterized protein</fullName>
    </submittedName>
</protein>
<evidence type="ECO:0000313" key="3">
    <source>
        <dbReference type="Proteomes" id="UP000245647"/>
    </source>
</evidence>